<evidence type="ECO:0000256" key="1">
    <source>
        <dbReference type="ARBA" id="ARBA00001424"/>
    </source>
</evidence>
<dbReference type="CDD" id="cd01087">
    <property type="entry name" value="Prolidase"/>
    <property type="match status" value="1"/>
</dbReference>
<proteinExistence type="inferred from homology"/>
<keyword evidence="7 14" id="KW-0378">Hydrolase</keyword>
<dbReference type="RefSeq" id="WP_067019431.1">
    <property type="nucleotide sequence ID" value="NZ_FLOB01000013.1"/>
</dbReference>
<name>A0A1A8TQF1_9GAMM</name>
<dbReference type="EC" id="3.4.11.9" evidence="4"/>
<evidence type="ECO:0000256" key="4">
    <source>
        <dbReference type="ARBA" id="ARBA00012574"/>
    </source>
</evidence>
<dbReference type="AlphaFoldDB" id="A0A1A8TQF1"/>
<organism evidence="14 15">
    <name type="scientific">Marinomonas spartinae</name>
    <dbReference type="NCBI Taxonomy" id="1792290"/>
    <lineage>
        <taxon>Bacteria</taxon>
        <taxon>Pseudomonadati</taxon>
        <taxon>Pseudomonadota</taxon>
        <taxon>Gammaproteobacteria</taxon>
        <taxon>Oceanospirillales</taxon>
        <taxon>Oceanospirillaceae</taxon>
        <taxon>Marinomonas</taxon>
    </lineage>
</organism>
<evidence type="ECO:0000313" key="15">
    <source>
        <dbReference type="Proteomes" id="UP000092544"/>
    </source>
</evidence>
<evidence type="ECO:0000256" key="11">
    <source>
        <dbReference type="ARBA" id="ARBA00075356"/>
    </source>
</evidence>
<keyword evidence="14" id="KW-0031">Aminopeptidase</keyword>
<dbReference type="FunFam" id="3.90.230.10:FF:000002">
    <property type="entry name" value="Xaa-Pro aminopeptidase 3"/>
    <property type="match status" value="1"/>
</dbReference>
<dbReference type="InterPro" id="IPR029149">
    <property type="entry name" value="Creatin/AminoP/Spt16_N"/>
</dbReference>
<dbReference type="InterPro" id="IPR007865">
    <property type="entry name" value="Aminopep_P_N"/>
</dbReference>
<dbReference type="Gene3D" id="3.90.230.10">
    <property type="entry name" value="Creatinase/methionine aminopeptidase superfamily"/>
    <property type="match status" value="1"/>
</dbReference>
<keyword evidence="5" id="KW-0645">Protease</keyword>
<dbReference type="GO" id="GO:0030145">
    <property type="term" value="F:manganese ion binding"/>
    <property type="evidence" value="ECO:0007669"/>
    <property type="project" value="InterPro"/>
</dbReference>
<dbReference type="Proteomes" id="UP000092544">
    <property type="component" value="Unassembled WGS sequence"/>
</dbReference>
<evidence type="ECO:0000256" key="5">
    <source>
        <dbReference type="ARBA" id="ARBA00022670"/>
    </source>
</evidence>
<dbReference type="GO" id="GO:0006508">
    <property type="term" value="P:proteolysis"/>
    <property type="evidence" value="ECO:0007669"/>
    <property type="project" value="UniProtKB-KW"/>
</dbReference>
<dbReference type="Pfam" id="PF00557">
    <property type="entry name" value="Peptidase_M24"/>
    <property type="match status" value="1"/>
</dbReference>
<evidence type="ECO:0000256" key="7">
    <source>
        <dbReference type="ARBA" id="ARBA00022801"/>
    </source>
</evidence>
<comment type="catalytic activity">
    <reaction evidence="1">
        <text>Release of any N-terminal amino acid, including proline, that is linked to proline, even from a dipeptide or tripeptide.</text>
        <dbReference type="EC" id="3.4.11.9"/>
    </reaction>
</comment>
<evidence type="ECO:0000256" key="8">
    <source>
        <dbReference type="ARBA" id="ARBA00023049"/>
    </source>
</evidence>
<dbReference type="GO" id="GO:0070006">
    <property type="term" value="F:metalloaminopeptidase activity"/>
    <property type="evidence" value="ECO:0007669"/>
    <property type="project" value="InterPro"/>
</dbReference>
<keyword evidence="9" id="KW-0464">Manganese</keyword>
<accession>A0A1A8TQF1</accession>
<evidence type="ECO:0000256" key="2">
    <source>
        <dbReference type="ARBA" id="ARBA00001936"/>
    </source>
</evidence>
<dbReference type="PANTHER" id="PTHR43226">
    <property type="entry name" value="XAA-PRO AMINOPEPTIDASE 3"/>
    <property type="match status" value="1"/>
</dbReference>
<comment type="cofactor">
    <cofactor evidence="2">
        <name>Mn(2+)</name>
        <dbReference type="ChEBI" id="CHEBI:29035"/>
    </cofactor>
</comment>
<evidence type="ECO:0000256" key="6">
    <source>
        <dbReference type="ARBA" id="ARBA00022723"/>
    </source>
</evidence>
<dbReference type="InterPro" id="IPR052433">
    <property type="entry name" value="X-Pro_dipept-like"/>
</dbReference>
<evidence type="ECO:0000313" key="14">
    <source>
        <dbReference type="EMBL" id="SBS36571.1"/>
    </source>
</evidence>
<protein>
    <recommendedName>
        <fullName evidence="10">Xaa-Pro aminopeptidase</fullName>
        <ecNumber evidence="4">3.4.11.9</ecNumber>
    </recommendedName>
    <alternativeName>
        <fullName evidence="11">Aminopeptidase P II</fullName>
    </alternativeName>
    <alternativeName>
        <fullName evidence="12">X-Pro aminopeptidase</fullName>
    </alternativeName>
</protein>
<dbReference type="OrthoDB" id="9806388at2"/>
<evidence type="ECO:0000256" key="9">
    <source>
        <dbReference type="ARBA" id="ARBA00023211"/>
    </source>
</evidence>
<gene>
    <name evidence="14" type="primary">pepP</name>
    <name evidence="14" type="ORF">MSP8886_03763</name>
</gene>
<dbReference type="Gene3D" id="3.40.350.10">
    <property type="entry name" value="Creatinase/prolidase N-terminal domain"/>
    <property type="match status" value="1"/>
</dbReference>
<dbReference type="SUPFAM" id="SSF53092">
    <property type="entry name" value="Creatinase/prolidase N-terminal domain"/>
    <property type="match status" value="1"/>
</dbReference>
<reference evidence="14 15" key="1">
    <citation type="submission" date="2016-06" db="EMBL/GenBank/DDBJ databases">
        <authorList>
            <person name="Kjaerup R.B."/>
            <person name="Dalgaard T.S."/>
            <person name="Juul-Madsen H.R."/>
        </authorList>
    </citation>
    <scope>NUCLEOTIDE SEQUENCE [LARGE SCALE GENOMIC DNA]</scope>
    <source>
        <strain evidence="14 15">CECT 8886</strain>
    </source>
</reference>
<sequence length="440" mass="49376">MNTESLIVEKHTYQARRQRLIESLPNNAVAIIRTGELATRNNDCEYEFRPHSSFFYLTGFPEPSAYALIKGNGDTLLVTLPKDPEREQWDGFRYGVEGAMKEFGVNDATTTDELDKTALAFLDGAEQVAFLFGDDHLRQQLMGWRDQLAARARAGAVAPTSLIDLTPYIAEMRLHKDEEEIVLLEKAAQISVEAHKQAMRTVRPGMKEYELEAELNYVFMKSGARQPAYNNIVASGSNACVLHYIQNDQTIKQDDLILIDAGAEYGCYAGDITRTFPASGKFTEPQAILYQVVLDAYHAGMKELNVGTPYESYHNAAVRVLTQGLVEHGLLKGEVDSLIESKAYRDFYMHNTGHWLGLDVHDCGAYKINGESRLLEEGMTLTIEPGLYVSPDNESVDQKWRGIGIRIEDDILIRKEGPYVLTHGLPKEIAEIEAFMAENR</sequence>
<keyword evidence="15" id="KW-1185">Reference proteome</keyword>
<dbReference type="SMART" id="SM01011">
    <property type="entry name" value="AMP_N"/>
    <property type="match status" value="1"/>
</dbReference>
<dbReference type="InterPro" id="IPR000994">
    <property type="entry name" value="Pept_M24"/>
</dbReference>
<dbReference type="PANTHER" id="PTHR43226:SF4">
    <property type="entry name" value="XAA-PRO AMINOPEPTIDASE 3"/>
    <property type="match status" value="1"/>
</dbReference>
<dbReference type="Pfam" id="PF05195">
    <property type="entry name" value="AMP_N"/>
    <property type="match status" value="1"/>
</dbReference>
<dbReference type="InterPro" id="IPR036005">
    <property type="entry name" value="Creatinase/aminopeptidase-like"/>
</dbReference>
<comment type="similarity">
    <text evidence="3">Belongs to the peptidase M24B family.</text>
</comment>
<evidence type="ECO:0000259" key="13">
    <source>
        <dbReference type="SMART" id="SM01011"/>
    </source>
</evidence>
<dbReference type="EMBL" id="FLOB01000013">
    <property type="protein sequence ID" value="SBS36571.1"/>
    <property type="molecule type" value="Genomic_DNA"/>
</dbReference>
<feature type="domain" description="Aminopeptidase P N-terminal" evidence="13">
    <location>
        <begin position="8"/>
        <end position="139"/>
    </location>
</feature>
<keyword evidence="8" id="KW-0482">Metalloprotease</keyword>
<dbReference type="STRING" id="1792290.MSP8886_03763"/>
<evidence type="ECO:0000256" key="12">
    <source>
        <dbReference type="ARBA" id="ARBA00081411"/>
    </source>
</evidence>
<keyword evidence="6" id="KW-0479">Metal-binding</keyword>
<evidence type="ECO:0000256" key="10">
    <source>
        <dbReference type="ARBA" id="ARBA00069363"/>
    </source>
</evidence>
<evidence type="ECO:0000256" key="3">
    <source>
        <dbReference type="ARBA" id="ARBA00008766"/>
    </source>
</evidence>
<dbReference type="GO" id="GO:0005829">
    <property type="term" value="C:cytosol"/>
    <property type="evidence" value="ECO:0007669"/>
    <property type="project" value="TreeGrafter"/>
</dbReference>
<dbReference type="SUPFAM" id="SSF55920">
    <property type="entry name" value="Creatinase/aminopeptidase"/>
    <property type="match status" value="1"/>
</dbReference>